<comment type="similarity">
    <text evidence="2">Belongs to the DtxR/MntR family.</text>
</comment>
<keyword evidence="4" id="KW-0805">Transcription regulation</keyword>
<dbReference type="Proteomes" id="UP000296822">
    <property type="component" value="Chromosome"/>
</dbReference>
<evidence type="ECO:0000256" key="1">
    <source>
        <dbReference type="ARBA" id="ARBA00004496"/>
    </source>
</evidence>
<dbReference type="Pfam" id="PF02742">
    <property type="entry name" value="Fe_dep_repr_C"/>
    <property type="match status" value="1"/>
</dbReference>
<gene>
    <name evidence="8" type="ORF">DV706_10370</name>
</gene>
<comment type="subunit">
    <text evidence="3">Homodimer.</text>
</comment>
<evidence type="ECO:0000256" key="3">
    <source>
        <dbReference type="ARBA" id="ARBA00011738"/>
    </source>
</evidence>
<evidence type="ECO:0000256" key="4">
    <source>
        <dbReference type="ARBA" id="ARBA00023015"/>
    </source>
</evidence>
<dbReference type="RefSeq" id="WP_006064691.1">
    <property type="nucleotide sequence ID" value="NZ_CP031305.1"/>
</dbReference>
<keyword evidence="6" id="KW-0804">Transcription</keyword>
<evidence type="ECO:0000313" key="9">
    <source>
        <dbReference type="Proteomes" id="UP000296822"/>
    </source>
</evidence>
<feature type="domain" description="HTH dtxR-type" evidence="7">
    <location>
        <begin position="3"/>
        <end position="65"/>
    </location>
</feature>
<dbReference type="Pfam" id="PF01325">
    <property type="entry name" value="Fe_dep_repress"/>
    <property type="match status" value="1"/>
</dbReference>
<evidence type="ECO:0000256" key="5">
    <source>
        <dbReference type="ARBA" id="ARBA00023125"/>
    </source>
</evidence>
<dbReference type="SUPFAM" id="SSF46785">
    <property type="entry name" value="Winged helix' DNA-binding domain"/>
    <property type="match status" value="1"/>
</dbReference>
<dbReference type="EMBL" id="CP031305">
    <property type="protein sequence ID" value="QCC54835.1"/>
    <property type="molecule type" value="Genomic_DNA"/>
</dbReference>
<evidence type="ECO:0000259" key="7">
    <source>
        <dbReference type="PROSITE" id="PS50944"/>
    </source>
</evidence>
<dbReference type="SMART" id="SM00529">
    <property type="entry name" value="HTH_DTXR"/>
    <property type="match status" value="1"/>
</dbReference>
<dbReference type="InterPro" id="IPR022687">
    <property type="entry name" value="HTH_DTXR"/>
</dbReference>
<dbReference type="PROSITE" id="PS50944">
    <property type="entry name" value="HTH_DTXR"/>
    <property type="match status" value="1"/>
</dbReference>
<dbReference type="GO" id="GO:0005737">
    <property type="term" value="C:cytoplasm"/>
    <property type="evidence" value="ECO:0007669"/>
    <property type="project" value="UniProtKB-SubCell"/>
</dbReference>
<dbReference type="InterPro" id="IPR001367">
    <property type="entry name" value="Fe_dep_repressor"/>
</dbReference>
<sequence length="223" mass="24696">MDLSPIAEEYLKAISTLETEHARPIRTVEIADEVGVTSASVSSMIDTLDERGLLEYTPYKGVELTDDGEEIVTTLVRKHRLLETFLTEQLEYRLTDVHEEVDRLEHHISDEFAQRLATFLDDPTIDSHGDPIPDTALTVSEESTYTPLTEYEVGETVVVAQVPGRDVAIREHLFENGIDPGTTLTIDDVLPVDLITVVPDSVAAPVSLPTHVARRIGARVPDQ</sequence>
<dbReference type="GO" id="GO:0046914">
    <property type="term" value="F:transition metal ion binding"/>
    <property type="evidence" value="ECO:0007669"/>
    <property type="project" value="InterPro"/>
</dbReference>
<protein>
    <submittedName>
        <fullName evidence="8">Metal-dependent transcriptional regulator</fullName>
    </submittedName>
</protein>
<dbReference type="Pfam" id="PF04023">
    <property type="entry name" value="FeoA"/>
    <property type="match status" value="1"/>
</dbReference>
<dbReference type="InterPro" id="IPR036421">
    <property type="entry name" value="Fe_dep_repressor_sf"/>
</dbReference>
<evidence type="ECO:0000256" key="2">
    <source>
        <dbReference type="ARBA" id="ARBA00007871"/>
    </source>
</evidence>
<dbReference type="Gene3D" id="1.10.10.10">
    <property type="entry name" value="Winged helix-like DNA-binding domain superfamily/Winged helix DNA-binding domain"/>
    <property type="match status" value="1"/>
</dbReference>
<dbReference type="InterPro" id="IPR008988">
    <property type="entry name" value="Transcriptional_repressor_C"/>
</dbReference>
<accession>A0A4D6HMT4</accession>
<evidence type="ECO:0000313" key="8">
    <source>
        <dbReference type="EMBL" id="QCC54835.1"/>
    </source>
</evidence>
<dbReference type="PANTHER" id="PTHR33238">
    <property type="entry name" value="IRON (METAL) DEPENDENT REPRESSOR, DTXR FAMILY"/>
    <property type="match status" value="1"/>
</dbReference>
<dbReference type="InterPro" id="IPR036388">
    <property type="entry name" value="WH-like_DNA-bd_sf"/>
</dbReference>
<dbReference type="GO" id="GO:0003700">
    <property type="term" value="F:DNA-binding transcription factor activity"/>
    <property type="evidence" value="ECO:0007669"/>
    <property type="project" value="InterPro"/>
</dbReference>
<dbReference type="SMART" id="SM00899">
    <property type="entry name" value="FeoA"/>
    <property type="match status" value="1"/>
</dbReference>
<dbReference type="InterPro" id="IPR036390">
    <property type="entry name" value="WH_DNA-bd_sf"/>
</dbReference>
<comment type="subcellular location">
    <subcellularLocation>
        <location evidence="1">Cytoplasm</location>
    </subcellularLocation>
</comment>
<dbReference type="InterPro" id="IPR007167">
    <property type="entry name" value="Fe-transptr_FeoA-like"/>
</dbReference>
<dbReference type="SUPFAM" id="SSF50037">
    <property type="entry name" value="C-terminal domain of transcriptional repressors"/>
    <property type="match status" value="1"/>
</dbReference>
<dbReference type="GO" id="GO:0046983">
    <property type="term" value="F:protein dimerization activity"/>
    <property type="evidence" value="ECO:0007669"/>
    <property type="project" value="InterPro"/>
</dbReference>
<name>A0A4D6HMT4_9EURY</name>
<dbReference type="KEGG" id="nbg:DV706_10370"/>
<dbReference type="AlphaFoldDB" id="A0A4D6HMT4"/>
<dbReference type="InterPro" id="IPR022689">
    <property type="entry name" value="Iron_dep_repressor"/>
</dbReference>
<keyword evidence="5" id="KW-0238">DNA-binding</keyword>
<dbReference type="GO" id="GO:0003677">
    <property type="term" value="F:DNA binding"/>
    <property type="evidence" value="ECO:0007669"/>
    <property type="project" value="UniProtKB-KW"/>
</dbReference>
<reference evidence="8 9" key="1">
    <citation type="journal article" date="2019" name="Nat. Commun.">
        <title>A new type of DNA phosphorothioation-based antiviral system in archaea.</title>
        <authorList>
            <person name="Xiong L."/>
            <person name="Liu S."/>
            <person name="Chen S."/>
            <person name="Xiao Y."/>
            <person name="Zhu B."/>
            <person name="Gao Y."/>
            <person name="Zhang Y."/>
            <person name="Chen B."/>
            <person name="Luo J."/>
            <person name="Deng Z."/>
            <person name="Chen X."/>
            <person name="Wang L."/>
            <person name="Chen S."/>
        </authorList>
    </citation>
    <scope>NUCLEOTIDE SEQUENCE [LARGE SCALE GENOMIC DNA]</scope>
    <source>
        <strain evidence="8 9">JCM 10635</strain>
    </source>
</reference>
<dbReference type="PANTHER" id="PTHR33238:SF7">
    <property type="entry name" value="IRON-DEPENDENT TRANSCRIPTIONAL REGULATOR"/>
    <property type="match status" value="1"/>
</dbReference>
<dbReference type="InterPro" id="IPR050536">
    <property type="entry name" value="DtxR_MntR_Metal-Reg"/>
</dbReference>
<dbReference type="SUPFAM" id="SSF47979">
    <property type="entry name" value="Iron-dependent repressor protein, dimerization domain"/>
    <property type="match status" value="1"/>
</dbReference>
<organism evidence="8 9">
    <name type="scientific">Natronorubrum bangense</name>
    <dbReference type="NCBI Taxonomy" id="61858"/>
    <lineage>
        <taxon>Archaea</taxon>
        <taxon>Methanobacteriati</taxon>
        <taxon>Methanobacteriota</taxon>
        <taxon>Stenosarchaea group</taxon>
        <taxon>Halobacteria</taxon>
        <taxon>Halobacteriales</taxon>
        <taxon>Natrialbaceae</taxon>
        <taxon>Natronorubrum</taxon>
    </lineage>
</organism>
<proteinExistence type="inferred from homology"/>
<evidence type="ECO:0000256" key="6">
    <source>
        <dbReference type="ARBA" id="ARBA00023163"/>
    </source>
</evidence>
<dbReference type="GeneID" id="39851660"/>